<dbReference type="RefSeq" id="XP_050519254.1">
    <property type="nucleotide sequence ID" value="XM_050663297.1"/>
</dbReference>
<dbReference type="InterPro" id="IPR009071">
    <property type="entry name" value="HMG_box_dom"/>
</dbReference>
<dbReference type="KEGG" id="dvv:114341931"/>
<keyword evidence="4" id="KW-0238">DNA-binding</keyword>
<evidence type="ECO:0000313" key="9">
    <source>
        <dbReference type="RefSeq" id="XP_028148537.1"/>
    </source>
</evidence>
<dbReference type="GO" id="GO:0003713">
    <property type="term" value="F:transcription coactivator activity"/>
    <property type="evidence" value="ECO:0007669"/>
    <property type="project" value="TreeGrafter"/>
</dbReference>
<dbReference type="InterPro" id="IPR054414">
    <property type="entry name" value="Ccdc124/Oxs1_C"/>
</dbReference>
<protein>
    <submittedName>
        <fullName evidence="9">Coiled-coil domain-containing protein 124-like</fullName>
    </submittedName>
</protein>
<dbReference type="EnsemblMetazoa" id="XM_050663297.1">
    <property type="protein sequence ID" value="XP_050519254.1"/>
    <property type="gene ID" value="LOC114341931"/>
</dbReference>
<dbReference type="Pfam" id="PF06244">
    <property type="entry name" value="Ccdc124"/>
    <property type="match status" value="1"/>
</dbReference>
<dbReference type="GO" id="GO:0006366">
    <property type="term" value="P:transcription by RNA polymerase II"/>
    <property type="evidence" value="ECO:0007669"/>
    <property type="project" value="TreeGrafter"/>
</dbReference>
<keyword evidence="8" id="KW-1185">Reference proteome</keyword>
<reference evidence="9" key="1">
    <citation type="submission" date="2025-04" db="UniProtKB">
        <authorList>
            <consortium name="RefSeq"/>
        </authorList>
    </citation>
    <scope>IDENTIFICATION</scope>
    <source>
        <tissue evidence="9">Whole insect</tissue>
    </source>
</reference>
<dbReference type="InParanoid" id="A0A6P7GR56"/>
<proteinExistence type="inferred from homology"/>
<evidence type="ECO:0000256" key="3">
    <source>
        <dbReference type="ARBA" id="ARBA00023054"/>
    </source>
</evidence>
<feature type="DNA-binding region" description="HMG box" evidence="4">
    <location>
        <begin position="158"/>
        <end position="206"/>
    </location>
</feature>
<dbReference type="RefSeq" id="XP_028148537.1">
    <property type="nucleotide sequence ID" value="XM_028292736.1"/>
</dbReference>
<dbReference type="Proteomes" id="UP001652700">
    <property type="component" value="Unplaced"/>
</dbReference>
<sequence length="206" mass="23910">MPKKFATENTKAVAARERKKQAKDEVSAKKQKEVDDLYWADNDKQLQKKQQKKEAEEKKKQEALRKKAETKELLEKEQSEIVKKTSKPAPPVKVTRAQISAKAAAPKVEKEEKKVETHLDAPLIENINRLQVEGEEARTIDEAISILGNNDELDKHPEKRMKAAYTAYEERRLKELKEENPTLRLSQLKQMIFKEWQKSPENPLNQ</sequence>
<evidence type="ECO:0000256" key="2">
    <source>
        <dbReference type="ARBA" id="ARBA00008296"/>
    </source>
</evidence>
<dbReference type="PANTHER" id="PTHR21680:SF0">
    <property type="entry name" value="COILED-COIL DOMAIN-CONTAINING PROTEIN 124"/>
    <property type="match status" value="1"/>
</dbReference>
<name>A0A6P7GR56_DIAVI</name>
<evidence type="ECO:0000313" key="8">
    <source>
        <dbReference type="Proteomes" id="UP001652700"/>
    </source>
</evidence>
<evidence type="ECO:0000256" key="1">
    <source>
        <dbReference type="ARBA" id="ARBA00004214"/>
    </source>
</evidence>
<reference evidence="7" key="2">
    <citation type="submission" date="2025-05" db="UniProtKB">
        <authorList>
            <consortium name="EnsemblMetazoa"/>
        </authorList>
    </citation>
    <scope>IDENTIFICATION</scope>
</reference>
<dbReference type="PROSITE" id="PS50118">
    <property type="entry name" value="HMG_BOX_2"/>
    <property type="match status" value="1"/>
</dbReference>
<dbReference type="GeneID" id="114341931"/>
<dbReference type="EnsemblMetazoa" id="XM_028292736.2">
    <property type="protein sequence ID" value="XP_028148537.1"/>
    <property type="gene ID" value="LOC114341931"/>
</dbReference>
<dbReference type="PANTHER" id="PTHR21680">
    <property type="entry name" value="COILED-COIL DOMAIN-CONTAINING PROTEIN 124"/>
    <property type="match status" value="1"/>
</dbReference>
<dbReference type="GO" id="GO:0030496">
    <property type="term" value="C:midbody"/>
    <property type="evidence" value="ECO:0007669"/>
    <property type="project" value="UniProtKB-SubCell"/>
</dbReference>
<evidence type="ECO:0000313" key="7">
    <source>
        <dbReference type="EnsemblMetazoa" id="XP_028148537.1"/>
    </source>
</evidence>
<organism evidence="9">
    <name type="scientific">Diabrotica virgifera virgifera</name>
    <name type="common">western corn rootworm</name>
    <dbReference type="NCBI Taxonomy" id="50390"/>
    <lineage>
        <taxon>Eukaryota</taxon>
        <taxon>Metazoa</taxon>
        <taxon>Ecdysozoa</taxon>
        <taxon>Arthropoda</taxon>
        <taxon>Hexapoda</taxon>
        <taxon>Insecta</taxon>
        <taxon>Pterygota</taxon>
        <taxon>Neoptera</taxon>
        <taxon>Endopterygota</taxon>
        <taxon>Coleoptera</taxon>
        <taxon>Polyphaga</taxon>
        <taxon>Cucujiformia</taxon>
        <taxon>Chrysomeloidea</taxon>
        <taxon>Chrysomelidae</taxon>
        <taxon>Galerucinae</taxon>
        <taxon>Diabroticina</taxon>
        <taxon>Diabroticites</taxon>
        <taxon>Diabrotica</taxon>
    </lineage>
</organism>
<dbReference type="InterPro" id="IPR036910">
    <property type="entry name" value="HMG_box_dom_sf"/>
</dbReference>
<feature type="compositionally biased region" description="Basic and acidic residues" evidence="5">
    <location>
        <begin position="22"/>
        <end position="83"/>
    </location>
</feature>
<dbReference type="AlphaFoldDB" id="A0A6P7GR56"/>
<dbReference type="GO" id="GO:0005634">
    <property type="term" value="C:nucleus"/>
    <property type="evidence" value="ECO:0007669"/>
    <property type="project" value="UniProtKB-UniRule"/>
</dbReference>
<evidence type="ECO:0000256" key="4">
    <source>
        <dbReference type="PROSITE-ProRule" id="PRU00267"/>
    </source>
</evidence>
<dbReference type="FunCoup" id="A0A6P7GR56">
    <property type="interactions" value="788"/>
</dbReference>
<evidence type="ECO:0000256" key="5">
    <source>
        <dbReference type="SAM" id="MobiDB-lite"/>
    </source>
</evidence>
<keyword evidence="4" id="KW-0539">Nucleus</keyword>
<gene>
    <name evidence="9" type="primary">LOC114341931</name>
</gene>
<comment type="similarity">
    <text evidence="2">Belongs to the CCDC124 family.</text>
</comment>
<dbReference type="SUPFAM" id="SSF47095">
    <property type="entry name" value="HMG-box"/>
    <property type="match status" value="1"/>
</dbReference>
<dbReference type="OrthoDB" id="76412at2759"/>
<comment type="subcellular location">
    <subcellularLocation>
        <location evidence="1">Midbody</location>
    </subcellularLocation>
</comment>
<feature type="domain" description="HMG box" evidence="6">
    <location>
        <begin position="158"/>
        <end position="206"/>
    </location>
</feature>
<keyword evidence="3" id="KW-0175">Coiled coil</keyword>
<feature type="region of interest" description="Disordered" evidence="5">
    <location>
        <begin position="1"/>
        <end position="93"/>
    </location>
</feature>
<dbReference type="GO" id="GO:0003677">
    <property type="term" value="F:DNA binding"/>
    <property type="evidence" value="ECO:0007669"/>
    <property type="project" value="UniProtKB-UniRule"/>
</dbReference>
<accession>A0A6P7GR56</accession>
<evidence type="ECO:0000259" key="6">
    <source>
        <dbReference type="PROSITE" id="PS50118"/>
    </source>
</evidence>
<dbReference type="InterPro" id="IPR010422">
    <property type="entry name" value="Ccdc124/Oxs1"/>
</dbReference>